<dbReference type="InterPro" id="IPR014036">
    <property type="entry name" value="DeoR-like_C"/>
</dbReference>
<sequence length="255" mass="27107">MYAEERQQAIAASVARRGRLSVTELAADYDVTTETVRRDLTVLERAGVVRRVHGGVVPAESLAMIEAAVAERDSSHAMEKDRIAAAALALLPEDHGTVLLDAGTTTTRLAALLPRDRQLVVVTNAVPVAARVAGLPQVELRLLPGRVRRTTQAAVGSETVAALGSLRADVGFVGTNGLTAEHGLTTPDAEEAAAKRAMVHAARRVVVLADSSKLGVETMTRFARTQEVDVLITDHGIGHDDRQRIRRAGVEVVLA</sequence>
<dbReference type="SMART" id="SM00420">
    <property type="entry name" value="HTH_DEOR"/>
    <property type="match status" value="1"/>
</dbReference>
<dbReference type="PANTHER" id="PTHR30363:SF4">
    <property type="entry name" value="GLYCEROL-3-PHOSPHATE REGULON REPRESSOR"/>
    <property type="match status" value="1"/>
</dbReference>
<dbReference type="AlphaFoldDB" id="A0A3L8P0C6"/>
<dbReference type="Pfam" id="PF08220">
    <property type="entry name" value="HTH_DeoR"/>
    <property type="match status" value="1"/>
</dbReference>
<evidence type="ECO:0000313" key="9">
    <source>
        <dbReference type="Proteomes" id="UP000281708"/>
    </source>
</evidence>
<evidence type="ECO:0000256" key="1">
    <source>
        <dbReference type="ARBA" id="ARBA00021390"/>
    </source>
</evidence>
<dbReference type="InterPro" id="IPR001034">
    <property type="entry name" value="DeoR_HTH"/>
</dbReference>
<proteinExistence type="predicted"/>
<keyword evidence="2" id="KW-0678">Repressor</keyword>
<name>A0A3L8P0C6_9ACTN</name>
<dbReference type="SUPFAM" id="SSF46785">
    <property type="entry name" value="Winged helix' DNA-binding domain"/>
    <property type="match status" value="1"/>
</dbReference>
<protein>
    <recommendedName>
        <fullName evidence="1">Lactose phosphotransferase system repressor</fullName>
    </recommendedName>
</protein>
<evidence type="ECO:0000256" key="3">
    <source>
        <dbReference type="ARBA" id="ARBA00023015"/>
    </source>
</evidence>
<organism evidence="8 9">
    <name type="scientific">Nocardioides mangrovicus</name>
    <dbReference type="NCBI Taxonomy" id="2478913"/>
    <lineage>
        <taxon>Bacteria</taxon>
        <taxon>Bacillati</taxon>
        <taxon>Actinomycetota</taxon>
        <taxon>Actinomycetes</taxon>
        <taxon>Propionibacteriales</taxon>
        <taxon>Nocardioidaceae</taxon>
        <taxon>Nocardioides</taxon>
    </lineage>
</organism>
<dbReference type="RefSeq" id="WP_121805994.1">
    <property type="nucleotide sequence ID" value="NZ_RDBE01000007.1"/>
</dbReference>
<dbReference type="SUPFAM" id="SSF100950">
    <property type="entry name" value="NagB/RpiA/CoA transferase-like"/>
    <property type="match status" value="1"/>
</dbReference>
<dbReference type="PROSITE" id="PS51000">
    <property type="entry name" value="HTH_DEOR_2"/>
    <property type="match status" value="1"/>
</dbReference>
<dbReference type="InterPro" id="IPR036390">
    <property type="entry name" value="WH_DNA-bd_sf"/>
</dbReference>
<dbReference type="InterPro" id="IPR036388">
    <property type="entry name" value="WH-like_DNA-bd_sf"/>
</dbReference>
<dbReference type="EMBL" id="RDBE01000007">
    <property type="protein sequence ID" value="RLV48890.1"/>
    <property type="molecule type" value="Genomic_DNA"/>
</dbReference>
<reference evidence="8 9" key="1">
    <citation type="submission" date="2018-10" db="EMBL/GenBank/DDBJ databases">
        <title>Marmoricola sp. 4Q3S-7 whole genome shotgun sequence.</title>
        <authorList>
            <person name="Li F."/>
        </authorList>
    </citation>
    <scope>NUCLEOTIDE SEQUENCE [LARGE SCALE GENOMIC DNA]</scope>
    <source>
        <strain evidence="8 9">4Q3S-7</strain>
    </source>
</reference>
<dbReference type="InterPro" id="IPR050313">
    <property type="entry name" value="Carb_Metab_HTH_regulators"/>
</dbReference>
<keyword evidence="3" id="KW-0805">Transcription regulation</keyword>
<feature type="domain" description="HTH deoR-type" evidence="7">
    <location>
        <begin position="3"/>
        <end position="58"/>
    </location>
</feature>
<evidence type="ECO:0000313" key="8">
    <source>
        <dbReference type="EMBL" id="RLV48890.1"/>
    </source>
</evidence>
<dbReference type="PROSITE" id="PS00894">
    <property type="entry name" value="HTH_DEOR_1"/>
    <property type="match status" value="1"/>
</dbReference>
<dbReference type="Gene3D" id="1.10.10.10">
    <property type="entry name" value="Winged helix-like DNA-binding domain superfamily/Winged helix DNA-binding domain"/>
    <property type="match status" value="1"/>
</dbReference>
<dbReference type="GO" id="GO:0003677">
    <property type="term" value="F:DNA binding"/>
    <property type="evidence" value="ECO:0007669"/>
    <property type="project" value="UniProtKB-KW"/>
</dbReference>
<dbReference type="PANTHER" id="PTHR30363">
    <property type="entry name" value="HTH-TYPE TRANSCRIPTIONAL REGULATOR SRLR-RELATED"/>
    <property type="match status" value="1"/>
</dbReference>
<dbReference type="InterPro" id="IPR037171">
    <property type="entry name" value="NagB/RpiA_transferase-like"/>
</dbReference>
<comment type="function">
    <text evidence="6">Repressor of the lactose catabolism operon. Galactose-6-phosphate is the inducer.</text>
</comment>
<dbReference type="Pfam" id="PF00455">
    <property type="entry name" value="DeoRC"/>
    <property type="match status" value="1"/>
</dbReference>
<dbReference type="PRINTS" id="PR00037">
    <property type="entry name" value="HTHLACR"/>
</dbReference>
<keyword evidence="4" id="KW-0238">DNA-binding</keyword>
<dbReference type="SMART" id="SM01134">
    <property type="entry name" value="DeoRC"/>
    <property type="match status" value="1"/>
</dbReference>
<evidence type="ECO:0000256" key="4">
    <source>
        <dbReference type="ARBA" id="ARBA00023125"/>
    </source>
</evidence>
<keyword evidence="5" id="KW-0804">Transcription</keyword>
<dbReference type="InterPro" id="IPR018356">
    <property type="entry name" value="Tscrpt_reg_HTH_DeoR_CS"/>
</dbReference>
<dbReference type="GO" id="GO:0003700">
    <property type="term" value="F:DNA-binding transcription factor activity"/>
    <property type="evidence" value="ECO:0007669"/>
    <property type="project" value="InterPro"/>
</dbReference>
<evidence type="ECO:0000256" key="6">
    <source>
        <dbReference type="ARBA" id="ARBA00024937"/>
    </source>
</evidence>
<comment type="caution">
    <text evidence="8">The sequence shown here is derived from an EMBL/GenBank/DDBJ whole genome shotgun (WGS) entry which is preliminary data.</text>
</comment>
<keyword evidence="9" id="KW-1185">Reference proteome</keyword>
<gene>
    <name evidence="8" type="ORF">D9V37_09820</name>
</gene>
<evidence type="ECO:0000256" key="2">
    <source>
        <dbReference type="ARBA" id="ARBA00022491"/>
    </source>
</evidence>
<evidence type="ECO:0000259" key="7">
    <source>
        <dbReference type="PROSITE" id="PS51000"/>
    </source>
</evidence>
<dbReference type="Gene3D" id="3.40.50.1360">
    <property type="match status" value="1"/>
</dbReference>
<dbReference type="OrthoDB" id="7688673at2"/>
<accession>A0A3L8P0C6</accession>
<evidence type="ECO:0000256" key="5">
    <source>
        <dbReference type="ARBA" id="ARBA00023163"/>
    </source>
</evidence>
<dbReference type="Proteomes" id="UP000281708">
    <property type="component" value="Unassembled WGS sequence"/>
</dbReference>